<dbReference type="KEGG" id="mng:MNEG_6484"/>
<sequence length="674" mass="73666">MVRDQQIKDELRSMNVAAHSFNADLLYEPWQVLDDDGQPFTTFKSYWDKCLAMPYPPPLPLPEPPALLPAVDWFMTREQEASVEALSHRWDPSGAEAVRRLEAFLQSGLPMFEHDRAKTDRESTTMLSPWIHAGSISVRHIYYRVAQKHTEWQAGDTDRGPSCLDFVQQLGYREYSRYLSFHFPFMTDRSMLAHLRAVPWRLDQHAFKAWRQGLTGYPLVDAGMRQLWSMGWCHNRVRVVAASFMVKNLLLPWQWGLKHLWDCQIDADLECDALGWQYVAGCLADAHPFSYMIDLDQEWRRFDPDGHYVRRWLPVLSQLPAEYIHQPWKAPPEVLEEAGVELGFNYPWPIISTDASREGVEFASSVVERCYAQQQEQQQGGSKGAGGTGSGSGTGTGFNLAHPETGTRVCEAQGPSGSSGGSEVTGGGAMPRKEPYRPPTDPALMTAFLEAAREGASWQARLPELHDVERAACAVLATGAQYDAMLVEGPLNGGGGAAGASGHPFFLGRRGGRVAPAPVASASGSASGGPDGTYGEEDEEVSESVDTFTADSAPEVQSAGGGVRTQPQRTRLQRHEGAESDEVMSESRSACTSTSDDDIEGPADSADEVCDGVAVPPGARGSVSLLTGESCIRARRSGTKRLAARPRPSGQDDGGHADWEGKVVKDGAREAMVA</sequence>
<dbReference type="InterPro" id="IPR006050">
    <property type="entry name" value="DNA_photolyase_N"/>
</dbReference>
<dbReference type="GO" id="GO:0003904">
    <property type="term" value="F:deoxyribodipyrimidine photo-lyase activity"/>
    <property type="evidence" value="ECO:0007669"/>
    <property type="project" value="TreeGrafter"/>
</dbReference>
<dbReference type="Proteomes" id="UP000054498">
    <property type="component" value="Unassembled WGS sequence"/>
</dbReference>
<feature type="compositionally biased region" description="Acidic residues" evidence="7">
    <location>
        <begin position="595"/>
        <end position="610"/>
    </location>
</feature>
<evidence type="ECO:0000256" key="6">
    <source>
        <dbReference type="PIRSR" id="PIRSR602081-2"/>
    </source>
</evidence>
<dbReference type="InterPro" id="IPR002081">
    <property type="entry name" value="Cryptochrome/DNA_photolyase_1"/>
</dbReference>
<dbReference type="PANTHER" id="PTHR11455">
    <property type="entry name" value="CRYPTOCHROME"/>
    <property type="match status" value="1"/>
</dbReference>
<dbReference type="InterPro" id="IPR036134">
    <property type="entry name" value="Crypto/Photolyase_FAD-like_sf"/>
</dbReference>
<dbReference type="RefSeq" id="XP_013900498.1">
    <property type="nucleotide sequence ID" value="XM_014045044.1"/>
</dbReference>
<dbReference type="InterPro" id="IPR036155">
    <property type="entry name" value="Crypto/Photolyase_N_sf"/>
</dbReference>
<feature type="region of interest" description="Disordered" evidence="7">
    <location>
        <begin position="373"/>
        <end position="442"/>
    </location>
</feature>
<evidence type="ECO:0000256" key="7">
    <source>
        <dbReference type="SAM" id="MobiDB-lite"/>
    </source>
</evidence>
<feature type="binding site" evidence="5">
    <location>
        <position position="166"/>
    </location>
    <ligand>
        <name>FAD</name>
        <dbReference type="ChEBI" id="CHEBI:57692"/>
    </ligand>
</feature>
<feature type="compositionally biased region" description="Low complexity" evidence="7">
    <location>
        <begin position="516"/>
        <end position="525"/>
    </location>
</feature>
<keyword evidence="11" id="KW-1185">Reference proteome</keyword>
<dbReference type="OrthoDB" id="435881at2759"/>
<dbReference type="Pfam" id="PF03441">
    <property type="entry name" value="FAD_binding_7"/>
    <property type="match status" value="1"/>
</dbReference>
<protein>
    <submittedName>
        <fullName evidence="10">Cryptochrome-1</fullName>
    </submittedName>
</protein>
<dbReference type="Gene3D" id="1.25.40.80">
    <property type="match status" value="1"/>
</dbReference>
<dbReference type="InterPro" id="IPR005101">
    <property type="entry name" value="Cryptochr/Photolyase_FAD-bd"/>
</dbReference>
<name>A0A0D2L2I6_9CHLO</name>
<feature type="compositionally biased region" description="Gly residues" evidence="7">
    <location>
        <begin position="417"/>
        <end position="429"/>
    </location>
</feature>
<proteinExistence type="inferred from homology"/>
<dbReference type="AlphaFoldDB" id="A0A0D2L2I6"/>
<evidence type="ECO:0000313" key="11">
    <source>
        <dbReference type="Proteomes" id="UP000054498"/>
    </source>
</evidence>
<evidence type="ECO:0000256" key="3">
    <source>
        <dbReference type="ARBA" id="ARBA00022827"/>
    </source>
</evidence>
<evidence type="ECO:0000313" key="10">
    <source>
        <dbReference type="EMBL" id="KIZ01479.1"/>
    </source>
</evidence>
<evidence type="ECO:0000256" key="2">
    <source>
        <dbReference type="ARBA" id="ARBA00022630"/>
    </source>
</evidence>
<dbReference type="EMBL" id="KK101275">
    <property type="protein sequence ID" value="KIZ01479.1"/>
    <property type="molecule type" value="Genomic_DNA"/>
</dbReference>
<dbReference type="PROSITE" id="PS00691">
    <property type="entry name" value="DNA_PHOTOLYASES_1_2"/>
    <property type="match status" value="1"/>
</dbReference>
<feature type="binding site" evidence="5">
    <location>
        <begin position="266"/>
        <end position="268"/>
    </location>
    <ligand>
        <name>FAD</name>
        <dbReference type="ChEBI" id="CHEBI:57692"/>
    </ligand>
</feature>
<feature type="region of interest" description="Disordered" evidence="7">
    <location>
        <begin position="516"/>
        <end position="623"/>
    </location>
</feature>
<feature type="domain" description="Photolyase/cryptochrome alpha/beta" evidence="8">
    <location>
        <begin position="3"/>
        <end position="60"/>
    </location>
</feature>
<feature type="domain" description="Cryptochrome/DNA photolyase FAD-binding" evidence="9">
    <location>
        <begin position="166"/>
        <end position="358"/>
    </location>
</feature>
<dbReference type="PROSITE" id="PS00394">
    <property type="entry name" value="DNA_PHOTOLYASES_1_1"/>
    <property type="match status" value="1"/>
</dbReference>
<dbReference type="Gene3D" id="1.10.579.10">
    <property type="entry name" value="DNA Cyclobutane Dipyrimidine Photolyase, subunit A, domain 3"/>
    <property type="match status" value="1"/>
</dbReference>
<evidence type="ECO:0000256" key="4">
    <source>
        <dbReference type="ARBA" id="ARBA00022991"/>
    </source>
</evidence>
<reference evidence="10 11" key="1">
    <citation type="journal article" date="2013" name="BMC Genomics">
        <title>Reconstruction of the lipid metabolism for the microalga Monoraphidium neglectum from its genome sequence reveals characteristics suitable for biofuel production.</title>
        <authorList>
            <person name="Bogen C."/>
            <person name="Al-Dilaimi A."/>
            <person name="Albersmeier A."/>
            <person name="Wichmann J."/>
            <person name="Grundmann M."/>
            <person name="Rupp O."/>
            <person name="Lauersen K.J."/>
            <person name="Blifernez-Klassen O."/>
            <person name="Kalinowski J."/>
            <person name="Goesmann A."/>
            <person name="Mussgnug J.H."/>
            <person name="Kruse O."/>
        </authorList>
    </citation>
    <scope>NUCLEOTIDE SEQUENCE [LARGE SCALE GENOMIC DNA]</scope>
    <source>
        <strain evidence="10 11">SAG 48.87</strain>
    </source>
</reference>
<comment type="similarity">
    <text evidence="1">Belongs to the DNA photolyase class-1 family.</text>
</comment>
<dbReference type="PANTHER" id="PTHR11455:SF18">
    <property type="entry name" value="SI:CH1073-390K14.1"/>
    <property type="match status" value="1"/>
</dbReference>
<dbReference type="GO" id="GO:0043153">
    <property type="term" value="P:entrainment of circadian clock by photoperiod"/>
    <property type="evidence" value="ECO:0007669"/>
    <property type="project" value="TreeGrafter"/>
</dbReference>
<dbReference type="GO" id="GO:0003677">
    <property type="term" value="F:DNA binding"/>
    <property type="evidence" value="ECO:0007669"/>
    <property type="project" value="TreeGrafter"/>
</dbReference>
<dbReference type="Pfam" id="PF00875">
    <property type="entry name" value="DNA_photolyase"/>
    <property type="match status" value="1"/>
</dbReference>
<dbReference type="GO" id="GO:0006139">
    <property type="term" value="P:nucleobase-containing compound metabolic process"/>
    <property type="evidence" value="ECO:0007669"/>
    <property type="project" value="UniProtKB-ARBA"/>
</dbReference>
<feature type="region of interest" description="Disordered" evidence="7">
    <location>
        <begin position="637"/>
        <end position="674"/>
    </location>
</feature>
<organism evidence="10 11">
    <name type="scientific">Monoraphidium neglectum</name>
    <dbReference type="NCBI Taxonomy" id="145388"/>
    <lineage>
        <taxon>Eukaryota</taxon>
        <taxon>Viridiplantae</taxon>
        <taxon>Chlorophyta</taxon>
        <taxon>core chlorophytes</taxon>
        <taxon>Chlorophyceae</taxon>
        <taxon>CS clade</taxon>
        <taxon>Sphaeropleales</taxon>
        <taxon>Selenastraceae</taxon>
        <taxon>Monoraphidium</taxon>
    </lineage>
</organism>
<dbReference type="GO" id="GO:0032922">
    <property type="term" value="P:circadian regulation of gene expression"/>
    <property type="evidence" value="ECO:0007669"/>
    <property type="project" value="TreeGrafter"/>
</dbReference>
<evidence type="ECO:0000259" key="8">
    <source>
        <dbReference type="Pfam" id="PF00875"/>
    </source>
</evidence>
<dbReference type="SUPFAM" id="SSF52425">
    <property type="entry name" value="Cryptochrome/photolyase, N-terminal domain"/>
    <property type="match status" value="1"/>
</dbReference>
<feature type="site" description="Electron transfer via tryptophanyl radical" evidence="6">
    <location>
        <position position="276"/>
    </location>
</feature>
<dbReference type="SUPFAM" id="SSF48173">
    <property type="entry name" value="Cryptochrome/photolyase FAD-binding domain"/>
    <property type="match status" value="1"/>
</dbReference>
<feature type="site" description="Electron transfer via tryptophanyl radical" evidence="6">
    <location>
        <position position="200"/>
    </location>
</feature>
<keyword evidence="3 5" id="KW-0274">FAD</keyword>
<evidence type="ECO:0000259" key="9">
    <source>
        <dbReference type="Pfam" id="PF03441"/>
    </source>
</evidence>
<feature type="compositionally biased region" description="Gly residues" evidence="7">
    <location>
        <begin position="381"/>
        <end position="396"/>
    </location>
</feature>
<feature type="compositionally biased region" description="Basic and acidic residues" evidence="7">
    <location>
        <begin position="653"/>
        <end position="674"/>
    </location>
</feature>
<evidence type="ECO:0000256" key="1">
    <source>
        <dbReference type="ARBA" id="ARBA00005862"/>
    </source>
</evidence>
<dbReference type="GO" id="GO:0006950">
    <property type="term" value="P:response to stress"/>
    <property type="evidence" value="ECO:0007669"/>
    <property type="project" value="UniProtKB-ARBA"/>
</dbReference>
<dbReference type="STRING" id="145388.A0A0D2L2I6"/>
<dbReference type="GeneID" id="25739360"/>
<feature type="site" description="Electron transfer via tryptophanyl radical" evidence="6">
    <location>
        <position position="253"/>
    </location>
</feature>
<dbReference type="GO" id="GO:0071949">
    <property type="term" value="F:FAD binding"/>
    <property type="evidence" value="ECO:0007669"/>
    <property type="project" value="TreeGrafter"/>
</dbReference>
<gene>
    <name evidence="10" type="ORF">MNEG_6484</name>
</gene>
<dbReference type="InterPro" id="IPR018394">
    <property type="entry name" value="DNA_photolyase_1_CS_C"/>
</dbReference>
<evidence type="ECO:0000256" key="5">
    <source>
        <dbReference type="PIRSR" id="PIRSR602081-1"/>
    </source>
</evidence>
<dbReference type="GO" id="GO:0005634">
    <property type="term" value="C:nucleus"/>
    <property type="evidence" value="ECO:0007669"/>
    <property type="project" value="TreeGrafter"/>
</dbReference>
<keyword evidence="4" id="KW-0157">Chromophore</keyword>
<dbReference type="GO" id="GO:0005737">
    <property type="term" value="C:cytoplasm"/>
    <property type="evidence" value="ECO:0007669"/>
    <property type="project" value="TreeGrafter"/>
</dbReference>
<accession>A0A0D2L2I6</accession>
<comment type="cofactor">
    <cofactor evidence="5">
        <name>FAD</name>
        <dbReference type="ChEBI" id="CHEBI:57692"/>
    </cofactor>
    <text evidence="5">Binds 1 FAD per subunit.</text>
</comment>
<dbReference type="PRINTS" id="PR00147">
    <property type="entry name" value="DNAPHOTLYASE"/>
</dbReference>
<keyword evidence="2 5" id="KW-0285">Flavoprotein</keyword>
<feature type="compositionally biased region" description="Acidic residues" evidence="7">
    <location>
        <begin position="534"/>
        <end position="543"/>
    </location>
</feature>
<feature type="binding site" evidence="5">
    <location>
        <begin position="124"/>
        <end position="128"/>
    </location>
    <ligand>
        <name>FAD</name>
        <dbReference type="ChEBI" id="CHEBI:57692"/>
    </ligand>
</feature>